<keyword evidence="8 10" id="KW-0961">Cell wall biogenesis/degradation</keyword>
<evidence type="ECO:0000256" key="3">
    <source>
        <dbReference type="ARBA" id="ARBA00022723"/>
    </source>
</evidence>
<keyword evidence="5" id="KW-0862">Zinc</keyword>
<comment type="function">
    <text evidence="9 10">Catalyzes hydrolysis of the D-alanyl-D-alanine dipeptide.</text>
</comment>
<dbReference type="GO" id="GO:0006508">
    <property type="term" value="P:proteolysis"/>
    <property type="evidence" value="ECO:0007669"/>
    <property type="project" value="UniProtKB-KW"/>
</dbReference>
<keyword evidence="2 9" id="KW-0645">Protease</keyword>
<dbReference type="STRING" id="1122149.FD44_GL000147"/>
<dbReference type="Proteomes" id="UP000294854">
    <property type="component" value="Unassembled WGS sequence"/>
</dbReference>
<feature type="active site" description="Proton donor/acceptor" evidence="9">
    <location>
        <position position="173"/>
    </location>
</feature>
<comment type="caution">
    <text evidence="11">The sequence shown here is derived from an EMBL/GenBank/DDBJ whole genome shotgun (WGS) entry which is preliminary data.</text>
</comment>
<dbReference type="GO" id="GO:0008237">
    <property type="term" value="F:metallopeptidase activity"/>
    <property type="evidence" value="ECO:0007669"/>
    <property type="project" value="UniProtKB-KW"/>
</dbReference>
<dbReference type="PANTHER" id="PTHR43126:SF1">
    <property type="entry name" value="D-ALANYL-D-ALANINE DIPEPTIDASE"/>
    <property type="match status" value="1"/>
</dbReference>
<organism evidence="11 12">
    <name type="scientific">Secundilactobacillus malefermentans</name>
    <dbReference type="NCBI Taxonomy" id="176292"/>
    <lineage>
        <taxon>Bacteria</taxon>
        <taxon>Bacillati</taxon>
        <taxon>Bacillota</taxon>
        <taxon>Bacilli</taxon>
        <taxon>Lactobacillales</taxon>
        <taxon>Lactobacillaceae</taxon>
        <taxon>Secundilactobacillus</taxon>
    </lineage>
</organism>
<evidence type="ECO:0000313" key="11">
    <source>
        <dbReference type="EMBL" id="TDG73947.1"/>
    </source>
</evidence>
<dbReference type="OrthoDB" id="9801430at2"/>
<keyword evidence="7 9" id="KW-0482">Metalloprotease</keyword>
<dbReference type="RefSeq" id="WP_010619112.1">
    <property type="nucleotide sequence ID" value="NZ_CP042371.1"/>
</dbReference>
<evidence type="ECO:0000256" key="10">
    <source>
        <dbReference type="PIRNR" id="PIRNR026671"/>
    </source>
</evidence>
<dbReference type="HAMAP" id="MF_01924">
    <property type="entry name" value="A_A_dipeptidase"/>
    <property type="match status" value="1"/>
</dbReference>
<dbReference type="CDD" id="cd14840">
    <property type="entry name" value="D-Ala-D-Ala_dipeptidase_Aad"/>
    <property type="match status" value="1"/>
</dbReference>
<keyword evidence="3" id="KW-0479">Metal-binding</keyword>
<sequence length="195" mass="22568">MSKERVLPEARAVKQDPDFINVHEVVPDIIVDLKYATAANFTGKKVYDFSQAISRAGTVKKLGIAAKILRQQGFRIKIWDAYRPTYAQKKLYEVYPDEMWVAKPNPNYSHEKGVTFDLTLTDLDGNEVDMQSDFDDFTGKAKRSYPRSVVQEKNYQALKIAMEQAGFHGYENEWWDYMDDDADEYGPMQVDPKKY</sequence>
<evidence type="ECO:0000313" key="12">
    <source>
        <dbReference type="Proteomes" id="UP000294854"/>
    </source>
</evidence>
<dbReference type="EMBL" id="PUFO01000080">
    <property type="protein sequence ID" value="TDG73947.1"/>
    <property type="molecule type" value="Genomic_DNA"/>
</dbReference>
<dbReference type="Gene3D" id="3.30.1380.10">
    <property type="match status" value="1"/>
</dbReference>
<keyword evidence="4 9" id="KW-0378">Hydrolase</keyword>
<evidence type="ECO:0000256" key="9">
    <source>
        <dbReference type="HAMAP-Rule" id="MF_01924"/>
    </source>
</evidence>
<name>A0A4R5NHH2_9LACO</name>
<evidence type="ECO:0000256" key="5">
    <source>
        <dbReference type="ARBA" id="ARBA00022833"/>
    </source>
</evidence>
<evidence type="ECO:0000256" key="4">
    <source>
        <dbReference type="ARBA" id="ARBA00022801"/>
    </source>
</evidence>
<evidence type="ECO:0000256" key="6">
    <source>
        <dbReference type="ARBA" id="ARBA00022997"/>
    </source>
</evidence>
<evidence type="ECO:0000256" key="1">
    <source>
        <dbReference type="ARBA" id="ARBA00001362"/>
    </source>
</evidence>
<dbReference type="InterPro" id="IPR000755">
    <property type="entry name" value="A_A_dipeptidase"/>
</dbReference>
<protein>
    <recommendedName>
        <fullName evidence="9 10">D-alanyl-D-alanine dipeptidase</fullName>
        <shortName evidence="9 10">D-Ala-D-Ala dipeptidase</shortName>
        <ecNumber evidence="9 10">3.4.13.22</ecNumber>
    </recommendedName>
</protein>
<dbReference type="EC" id="3.4.13.22" evidence="9 10"/>
<dbReference type="Pfam" id="PF01427">
    <property type="entry name" value="Peptidase_M15"/>
    <property type="match status" value="1"/>
</dbReference>
<dbReference type="InterPro" id="IPR009045">
    <property type="entry name" value="Zn_M74/Hedgehog-like"/>
</dbReference>
<keyword evidence="12" id="KW-1185">Reference proteome</keyword>
<dbReference type="GO" id="GO:0160237">
    <property type="term" value="F:D-Ala-D-Ala dipeptidase activity"/>
    <property type="evidence" value="ECO:0007669"/>
    <property type="project" value="UniProtKB-EC"/>
</dbReference>
<dbReference type="SUPFAM" id="SSF55166">
    <property type="entry name" value="Hedgehog/DD-peptidase"/>
    <property type="match status" value="1"/>
</dbReference>
<comment type="similarity">
    <text evidence="9 10">Belongs to the peptidase M15D family.</text>
</comment>
<dbReference type="GO" id="GO:0071555">
    <property type="term" value="P:cell wall organization"/>
    <property type="evidence" value="ECO:0007669"/>
    <property type="project" value="UniProtKB-KW"/>
</dbReference>
<dbReference type="PIRSF" id="PIRSF026671">
    <property type="entry name" value="AA_dipeptidase"/>
    <property type="match status" value="1"/>
</dbReference>
<gene>
    <name evidence="11" type="ORF">C5L31_002098</name>
</gene>
<keyword evidence="6 9" id="KW-0224">Dipeptidase</keyword>
<comment type="caution">
    <text evidence="9">Lacks conserved residue(s) required for the propagation of feature annotation.</text>
</comment>
<evidence type="ECO:0000256" key="7">
    <source>
        <dbReference type="ARBA" id="ARBA00023049"/>
    </source>
</evidence>
<evidence type="ECO:0000256" key="2">
    <source>
        <dbReference type="ARBA" id="ARBA00022670"/>
    </source>
</evidence>
<feature type="site" description="Transition state stabilizer" evidence="9">
    <location>
        <position position="83"/>
    </location>
</feature>
<dbReference type="GO" id="GO:0046872">
    <property type="term" value="F:metal ion binding"/>
    <property type="evidence" value="ECO:0007669"/>
    <property type="project" value="UniProtKB-KW"/>
</dbReference>
<accession>A0A4R5NHH2</accession>
<evidence type="ECO:0000256" key="8">
    <source>
        <dbReference type="ARBA" id="ARBA00023316"/>
    </source>
</evidence>
<comment type="catalytic activity">
    <reaction evidence="1 9 10">
        <text>D-alanyl-D-alanine + H2O = 2 D-alanine</text>
        <dbReference type="Rhea" id="RHEA:20661"/>
        <dbReference type="ChEBI" id="CHEBI:15377"/>
        <dbReference type="ChEBI" id="CHEBI:57416"/>
        <dbReference type="ChEBI" id="CHEBI:57822"/>
        <dbReference type="EC" id="3.4.13.22"/>
    </reaction>
</comment>
<dbReference type="PANTHER" id="PTHR43126">
    <property type="entry name" value="D-ALANYL-D-ALANINE DIPEPTIDASE"/>
    <property type="match status" value="1"/>
</dbReference>
<dbReference type="AlphaFoldDB" id="A0A4R5NHH2"/>
<reference evidence="11 12" key="1">
    <citation type="journal article" date="2019" name="Appl. Microbiol. Biotechnol.">
        <title>Uncovering carbohydrate metabolism through a genotype-phenotype association study of 56 lactic acid bacteria genomes.</title>
        <authorList>
            <person name="Buron-Moles G."/>
            <person name="Chailyan A."/>
            <person name="Dolejs I."/>
            <person name="Forster J."/>
            <person name="Miks M.H."/>
        </authorList>
    </citation>
    <scope>NUCLEOTIDE SEQUENCE [LARGE SCALE GENOMIC DNA]</scope>
    <source>
        <strain evidence="11 12">ATCC 49373</strain>
    </source>
</reference>
<proteinExistence type="inferred from homology"/>